<protein>
    <submittedName>
        <fullName evidence="1">Uncharacterized protein</fullName>
    </submittedName>
</protein>
<organism evidence="1 2">
    <name type="scientific">Stentor coeruleus</name>
    <dbReference type="NCBI Taxonomy" id="5963"/>
    <lineage>
        <taxon>Eukaryota</taxon>
        <taxon>Sar</taxon>
        <taxon>Alveolata</taxon>
        <taxon>Ciliophora</taxon>
        <taxon>Postciliodesmatophora</taxon>
        <taxon>Heterotrichea</taxon>
        <taxon>Heterotrichida</taxon>
        <taxon>Stentoridae</taxon>
        <taxon>Stentor</taxon>
    </lineage>
</organism>
<sequence>MDEIPDVLCINCENMIEFTKLEAHSKVCTQPTQQVLKYNSMSFLSGLHFRLTKLKSSVEALVYYGNESLSGSIKGHLEFLIAKANELLSLQDANMDSVDVATAINTQLRNVSAKMPCKYLVYSERLRFLALEKTYFILDAISKKTERTSVSQMLIAKKQEIDYTKKQMKFLTRAKHRIEHRTNSYDNLEEASSNKIPRSSVMSNIGSPAERKEDGFTEIEDFQPLCSGGRQRVVNTKNDMKKSFFSKCLVVKLTFPSKHPAQYIQINELYEKILKNNTPIERWEEFIRDEFDHPERWVNLTVIPRFEPGCGGAS</sequence>
<reference evidence="1 2" key="1">
    <citation type="submission" date="2016-11" db="EMBL/GenBank/DDBJ databases">
        <title>The macronuclear genome of Stentor coeruleus: a giant cell with tiny introns.</title>
        <authorList>
            <person name="Slabodnick M."/>
            <person name="Ruby J.G."/>
            <person name="Reiff S.B."/>
            <person name="Swart E.C."/>
            <person name="Gosai S."/>
            <person name="Prabakaran S."/>
            <person name="Witkowska E."/>
            <person name="Larue G.E."/>
            <person name="Fisher S."/>
            <person name="Freeman R.M."/>
            <person name="Gunawardena J."/>
            <person name="Chu W."/>
            <person name="Stover N.A."/>
            <person name="Gregory B.D."/>
            <person name="Nowacki M."/>
            <person name="Derisi J."/>
            <person name="Roy S.W."/>
            <person name="Marshall W.F."/>
            <person name="Sood P."/>
        </authorList>
    </citation>
    <scope>NUCLEOTIDE SEQUENCE [LARGE SCALE GENOMIC DNA]</scope>
    <source>
        <strain evidence="1">WM001</strain>
    </source>
</reference>
<dbReference type="EMBL" id="MPUH01000569">
    <property type="protein sequence ID" value="OMJ77550.1"/>
    <property type="molecule type" value="Genomic_DNA"/>
</dbReference>
<comment type="caution">
    <text evidence="1">The sequence shown here is derived from an EMBL/GenBank/DDBJ whole genome shotgun (WGS) entry which is preliminary data.</text>
</comment>
<gene>
    <name evidence="1" type="ORF">SteCoe_22843</name>
</gene>
<keyword evidence="2" id="KW-1185">Reference proteome</keyword>
<dbReference type="AlphaFoldDB" id="A0A1R2BLG0"/>
<dbReference type="OrthoDB" id="475342at2759"/>
<evidence type="ECO:0000313" key="1">
    <source>
        <dbReference type="EMBL" id="OMJ77550.1"/>
    </source>
</evidence>
<accession>A0A1R2BLG0</accession>
<name>A0A1R2BLG0_9CILI</name>
<dbReference type="Proteomes" id="UP000187209">
    <property type="component" value="Unassembled WGS sequence"/>
</dbReference>
<proteinExistence type="predicted"/>
<evidence type="ECO:0000313" key="2">
    <source>
        <dbReference type="Proteomes" id="UP000187209"/>
    </source>
</evidence>